<sequence length="120" mass="13811">MSSVGDGLMYLPVFENFNEAGKYAWGAAARPSYTAGCWYPYANINRTVTPEYILNQLILGRSKTMLICFHKATRHLPDHCLRRFCMHQTIAQEIQRWKRKNRGVDNVVDLSAKIESELSE</sequence>
<dbReference type="Proteomes" id="UP001291926">
    <property type="component" value="Unassembled WGS sequence"/>
</dbReference>
<organism evidence="2 3">
    <name type="scientific">Penstemon davidsonii</name>
    <dbReference type="NCBI Taxonomy" id="160366"/>
    <lineage>
        <taxon>Eukaryota</taxon>
        <taxon>Viridiplantae</taxon>
        <taxon>Streptophyta</taxon>
        <taxon>Embryophyta</taxon>
        <taxon>Tracheophyta</taxon>
        <taxon>Spermatophyta</taxon>
        <taxon>Magnoliopsida</taxon>
        <taxon>eudicotyledons</taxon>
        <taxon>Gunneridae</taxon>
        <taxon>Pentapetalae</taxon>
        <taxon>asterids</taxon>
        <taxon>lamiids</taxon>
        <taxon>Lamiales</taxon>
        <taxon>Plantaginaceae</taxon>
        <taxon>Cheloneae</taxon>
        <taxon>Penstemon</taxon>
    </lineage>
</organism>
<feature type="domain" description="Aminotransferase-like plant mobile" evidence="1">
    <location>
        <begin position="37"/>
        <end position="116"/>
    </location>
</feature>
<accession>A0ABR0D920</accession>
<name>A0ABR0D920_9LAMI</name>
<dbReference type="PANTHER" id="PTHR46033">
    <property type="entry name" value="PROTEIN MAIN-LIKE 2"/>
    <property type="match status" value="1"/>
</dbReference>
<dbReference type="InterPro" id="IPR019557">
    <property type="entry name" value="AminoTfrase-like_pln_mobile"/>
</dbReference>
<dbReference type="Pfam" id="PF10536">
    <property type="entry name" value="PMD"/>
    <property type="match status" value="1"/>
</dbReference>
<dbReference type="InterPro" id="IPR044824">
    <property type="entry name" value="MAIN-like"/>
</dbReference>
<gene>
    <name evidence="2" type="ORF">RD792_008146</name>
</gene>
<keyword evidence="3" id="KW-1185">Reference proteome</keyword>
<dbReference type="EMBL" id="JAYDYQ010002533">
    <property type="protein sequence ID" value="KAK4485504.1"/>
    <property type="molecule type" value="Genomic_DNA"/>
</dbReference>
<evidence type="ECO:0000313" key="2">
    <source>
        <dbReference type="EMBL" id="KAK4485504.1"/>
    </source>
</evidence>
<comment type="caution">
    <text evidence="2">The sequence shown here is derived from an EMBL/GenBank/DDBJ whole genome shotgun (WGS) entry which is preliminary data.</text>
</comment>
<dbReference type="PANTHER" id="PTHR46033:SF1">
    <property type="entry name" value="PROTEIN MAIN-LIKE 2"/>
    <property type="match status" value="1"/>
</dbReference>
<protein>
    <recommendedName>
        <fullName evidence="1">Aminotransferase-like plant mobile domain-containing protein</fullName>
    </recommendedName>
</protein>
<reference evidence="2 3" key="1">
    <citation type="journal article" date="2023" name="bioRxiv">
        <title>Genome report: Whole genome sequence and annotation of Penstemon davidsonii.</title>
        <authorList>
            <person name="Ostevik K.L."/>
            <person name="Alabady M."/>
            <person name="Zhang M."/>
            <person name="Rausher M.D."/>
        </authorList>
    </citation>
    <scope>NUCLEOTIDE SEQUENCE [LARGE SCALE GENOMIC DNA]</scope>
    <source>
        <strain evidence="2">DNT005</strain>
        <tissue evidence="2">Whole leaf</tissue>
    </source>
</reference>
<proteinExistence type="predicted"/>
<evidence type="ECO:0000259" key="1">
    <source>
        <dbReference type="Pfam" id="PF10536"/>
    </source>
</evidence>
<evidence type="ECO:0000313" key="3">
    <source>
        <dbReference type="Proteomes" id="UP001291926"/>
    </source>
</evidence>